<dbReference type="InterPro" id="IPR052337">
    <property type="entry name" value="SAT4-like"/>
</dbReference>
<comment type="similarity">
    <text evidence="5">Belongs to the SAT4 family.</text>
</comment>
<comment type="subcellular location">
    <subcellularLocation>
        <location evidence="1">Membrane</location>
        <topology evidence="1">Multi-pass membrane protein</topology>
    </subcellularLocation>
</comment>
<evidence type="ECO:0000259" key="7">
    <source>
        <dbReference type="Pfam" id="PF20684"/>
    </source>
</evidence>
<name>A0A319EHD8_ASPSB</name>
<evidence type="ECO:0000313" key="9">
    <source>
        <dbReference type="Proteomes" id="UP000248423"/>
    </source>
</evidence>
<dbReference type="Pfam" id="PF20684">
    <property type="entry name" value="Fung_rhodopsin"/>
    <property type="match status" value="1"/>
</dbReference>
<evidence type="ECO:0000256" key="2">
    <source>
        <dbReference type="ARBA" id="ARBA00022692"/>
    </source>
</evidence>
<dbReference type="PANTHER" id="PTHR33048">
    <property type="entry name" value="PTH11-LIKE INTEGRAL MEMBRANE PROTEIN (AFU_ORTHOLOGUE AFUA_5G11245)"/>
    <property type="match status" value="1"/>
</dbReference>
<evidence type="ECO:0000313" key="8">
    <source>
        <dbReference type="EMBL" id="PYI03134.1"/>
    </source>
</evidence>
<sequence length="120" mass="13299">MLGFLVTGWGLGLILTTIFQCVLTNGFWDKSIPSHRGAHVSKFFIGNSDPDIITDLALLVLPMPYIWNLHRNTSQKLALSSVFLLGGFMCIISTMRLLVMLNVYKVPSINETRVFVGPSA</sequence>
<evidence type="ECO:0000256" key="6">
    <source>
        <dbReference type="SAM" id="Phobius"/>
    </source>
</evidence>
<dbReference type="Proteomes" id="UP000248423">
    <property type="component" value="Unassembled WGS sequence"/>
</dbReference>
<keyword evidence="3 6" id="KW-1133">Transmembrane helix</keyword>
<keyword evidence="9" id="KW-1185">Reference proteome</keyword>
<keyword evidence="4 6" id="KW-0472">Membrane</keyword>
<evidence type="ECO:0000256" key="4">
    <source>
        <dbReference type="ARBA" id="ARBA00023136"/>
    </source>
</evidence>
<dbReference type="AlphaFoldDB" id="A0A319EHD8"/>
<evidence type="ECO:0000256" key="5">
    <source>
        <dbReference type="ARBA" id="ARBA00038359"/>
    </source>
</evidence>
<keyword evidence="2 6" id="KW-0812">Transmembrane</keyword>
<dbReference type="EMBL" id="KZ826384">
    <property type="protein sequence ID" value="PYI03134.1"/>
    <property type="molecule type" value="Genomic_DNA"/>
</dbReference>
<dbReference type="PANTHER" id="PTHR33048:SF47">
    <property type="entry name" value="INTEGRAL MEMBRANE PROTEIN-RELATED"/>
    <property type="match status" value="1"/>
</dbReference>
<protein>
    <recommendedName>
        <fullName evidence="7">Rhodopsin domain-containing protein</fullName>
    </recommendedName>
</protein>
<feature type="domain" description="Rhodopsin" evidence="7">
    <location>
        <begin position="2"/>
        <end position="103"/>
    </location>
</feature>
<accession>A0A319EHD8</accession>
<feature type="transmembrane region" description="Helical" evidence="6">
    <location>
        <begin position="6"/>
        <end position="28"/>
    </location>
</feature>
<gene>
    <name evidence="8" type="ORF">BO78DRAFT_389633</name>
</gene>
<organism evidence="8 9">
    <name type="scientific">Aspergillus sclerotiicarbonarius (strain CBS 121057 / IBT 28362)</name>
    <dbReference type="NCBI Taxonomy" id="1448318"/>
    <lineage>
        <taxon>Eukaryota</taxon>
        <taxon>Fungi</taxon>
        <taxon>Dikarya</taxon>
        <taxon>Ascomycota</taxon>
        <taxon>Pezizomycotina</taxon>
        <taxon>Eurotiomycetes</taxon>
        <taxon>Eurotiomycetidae</taxon>
        <taxon>Eurotiales</taxon>
        <taxon>Aspergillaceae</taxon>
        <taxon>Aspergillus</taxon>
        <taxon>Aspergillus subgen. Circumdati</taxon>
    </lineage>
</organism>
<dbReference type="GO" id="GO:0016020">
    <property type="term" value="C:membrane"/>
    <property type="evidence" value="ECO:0007669"/>
    <property type="project" value="UniProtKB-SubCell"/>
</dbReference>
<dbReference type="InterPro" id="IPR049326">
    <property type="entry name" value="Rhodopsin_dom_fungi"/>
</dbReference>
<feature type="transmembrane region" description="Helical" evidence="6">
    <location>
        <begin position="49"/>
        <end position="67"/>
    </location>
</feature>
<dbReference type="STRING" id="1448318.A0A319EHD8"/>
<dbReference type="OrthoDB" id="5417844at2759"/>
<reference evidence="8 9" key="1">
    <citation type="submission" date="2018-02" db="EMBL/GenBank/DDBJ databases">
        <title>The genomes of Aspergillus section Nigri reveals drivers in fungal speciation.</title>
        <authorList>
            <consortium name="DOE Joint Genome Institute"/>
            <person name="Vesth T.C."/>
            <person name="Nybo J."/>
            <person name="Theobald S."/>
            <person name="Brandl J."/>
            <person name="Frisvad J.C."/>
            <person name="Nielsen K.F."/>
            <person name="Lyhne E.K."/>
            <person name="Kogle M.E."/>
            <person name="Kuo A."/>
            <person name="Riley R."/>
            <person name="Clum A."/>
            <person name="Nolan M."/>
            <person name="Lipzen A."/>
            <person name="Salamov A."/>
            <person name="Henrissat B."/>
            <person name="Wiebenga A."/>
            <person name="De vries R.P."/>
            <person name="Grigoriev I.V."/>
            <person name="Mortensen U.H."/>
            <person name="Andersen M.R."/>
            <person name="Baker S.E."/>
        </authorList>
    </citation>
    <scope>NUCLEOTIDE SEQUENCE [LARGE SCALE GENOMIC DNA]</scope>
    <source>
        <strain evidence="8 9">CBS 121057</strain>
    </source>
</reference>
<proteinExistence type="inferred from homology"/>
<dbReference type="VEuPathDB" id="FungiDB:BO78DRAFT_389633"/>
<feature type="transmembrane region" description="Helical" evidence="6">
    <location>
        <begin position="79"/>
        <end position="99"/>
    </location>
</feature>
<evidence type="ECO:0000256" key="3">
    <source>
        <dbReference type="ARBA" id="ARBA00022989"/>
    </source>
</evidence>
<evidence type="ECO:0000256" key="1">
    <source>
        <dbReference type="ARBA" id="ARBA00004141"/>
    </source>
</evidence>